<feature type="region of interest" description="Disordered" evidence="1">
    <location>
        <begin position="248"/>
        <end position="276"/>
    </location>
</feature>
<evidence type="ECO:0000313" key="3">
    <source>
        <dbReference type="Proteomes" id="UP001429745"/>
    </source>
</evidence>
<protein>
    <submittedName>
        <fullName evidence="2">Cytochrome P450</fullName>
    </submittedName>
</protein>
<dbReference type="SUPFAM" id="SSF48264">
    <property type="entry name" value="Cytochrome P450"/>
    <property type="match status" value="1"/>
</dbReference>
<evidence type="ECO:0000313" key="2">
    <source>
        <dbReference type="EMBL" id="NLP82722.1"/>
    </source>
</evidence>
<comment type="caution">
    <text evidence="2">The sequence shown here is derived from an EMBL/GenBank/DDBJ whole genome shotgun (WGS) entry which is preliminary data.</text>
</comment>
<dbReference type="InterPro" id="IPR036396">
    <property type="entry name" value="Cyt_P450_sf"/>
</dbReference>
<dbReference type="RefSeq" id="WP_168911206.1">
    <property type="nucleotide sequence ID" value="NZ_JABACI010000001.1"/>
</dbReference>
<reference evidence="2 3" key="1">
    <citation type="submission" date="2020-04" db="EMBL/GenBank/DDBJ databases">
        <title>CFH 90308 Microbacterium sp.</title>
        <authorList>
            <person name="Nie G."/>
            <person name="Ming H."/>
            <person name="Xia T."/>
        </authorList>
    </citation>
    <scope>NUCLEOTIDE SEQUENCE [LARGE SCALE GENOMIC DNA]</scope>
    <source>
        <strain evidence="2 3">CFH 90308</strain>
    </source>
</reference>
<proteinExistence type="predicted"/>
<dbReference type="PROSITE" id="PS00086">
    <property type="entry name" value="CYTOCHROME_P450"/>
    <property type="match status" value="1"/>
</dbReference>
<keyword evidence="3" id="KW-1185">Reference proteome</keyword>
<dbReference type="Proteomes" id="UP001429745">
    <property type="component" value="Unassembled WGS sequence"/>
</dbReference>
<sequence length="276" mass="28173">MSVVIRDAAAIIAALEDPALVPPPRPGAGSTLQLRAAMARFSSPADHPVRRAAVVDAIERIDPDAVARAATTLTCMLLDGEEVDAVADIAAIVPTRALASCLPVADGRLLGDFDVVAAVAAMVGVIGHGGPVTPEADDAVSNLVARHGVEGASALYQNHDATGALITTRLMAQASGRTPASAVPRTKRLAALPHGAAVGEEVILEIGAAGLPFGAGPHRCPGERLAEALANAVLEAISSAGYLPDLAGARYDSDRRPTRLPLRRTAQSGSPRLRTA</sequence>
<gene>
    <name evidence="2" type="ORF">HF576_02575</name>
</gene>
<organism evidence="2 3">
    <name type="scientific">Microbacterium salsuginis</name>
    <dbReference type="NCBI Taxonomy" id="2722803"/>
    <lineage>
        <taxon>Bacteria</taxon>
        <taxon>Bacillati</taxon>
        <taxon>Actinomycetota</taxon>
        <taxon>Actinomycetes</taxon>
        <taxon>Micrococcales</taxon>
        <taxon>Microbacteriaceae</taxon>
        <taxon>Microbacterium</taxon>
    </lineage>
</organism>
<evidence type="ECO:0000256" key="1">
    <source>
        <dbReference type="SAM" id="MobiDB-lite"/>
    </source>
</evidence>
<name>A0ABX1K6V6_9MICO</name>
<dbReference type="Gene3D" id="1.10.630.10">
    <property type="entry name" value="Cytochrome P450"/>
    <property type="match status" value="1"/>
</dbReference>
<accession>A0ABX1K6V6</accession>
<dbReference type="EMBL" id="JABACI010000001">
    <property type="protein sequence ID" value="NLP82722.1"/>
    <property type="molecule type" value="Genomic_DNA"/>
</dbReference>
<dbReference type="InterPro" id="IPR017972">
    <property type="entry name" value="Cyt_P450_CS"/>
</dbReference>